<evidence type="ECO:0000313" key="3">
    <source>
        <dbReference type="EMBL" id="GGH80398.1"/>
    </source>
</evidence>
<gene>
    <name evidence="3" type="ORF">GCM10007096_16740</name>
</gene>
<keyword evidence="1" id="KW-0472">Membrane</keyword>
<proteinExistence type="predicted"/>
<feature type="transmembrane region" description="Helical" evidence="1">
    <location>
        <begin position="7"/>
        <end position="25"/>
    </location>
</feature>
<dbReference type="Gene3D" id="3.30.310.160">
    <property type="entry name" value="YycH protein, domain 2"/>
    <property type="match status" value="1"/>
</dbReference>
<dbReference type="Pfam" id="PF07435">
    <property type="entry name" value="YycH"/>
    <property type="match status" value="1"/>
</dbReference>
<reference evidence="3" key="2">
    <citation type="submission" date="2020-09" db="EMBL/GenBank/DDBJ databases">
        <authorList>
            <person name="Sun Q."/>
            <person name="Zhou Y."/>
        </authorList>
    </citation>
    <scope>NUCLEOTIDE SEQUENCE</scope>
    <source>
        <strain evidence="3">CGMCC 1.12777</strain>
    </source>
</reference>
<dbReference type="InterPro" id="IPR042274">
    <property type="entry name" value="YycH/YycI_2"/>
</dbReference>
<keyword evidence="1" id="KW-1133">Transmembrane helix</keyword>
<protein>
    <submittedName>
        <fullName evidence="3">Transcriptional regulator</fullName>
    </submittedName>
</protein>
<feature type="domain" description="Regulatory protein YycH" evidence="2">
    <location>
        <begin position="3"/>
        <end position="437"/>
    </location>
</feature>
<sequence length="455" mass="52005">MRETFKTILLTVLVLLSMFFTWNIWTFQGDFKEEPKTSVQSASIAKTSKSYNLNDVVKPYQFIIHTNHRLYGNVDSDVIDRMFSTILAARWTLPVNTNFDESHLNKEYELVFSAPITAELIQSLFKFSNDNVSLPNNLMIYKIALILESDETNNASKTATIVFKDATGKGVFYATSKNFNVSKIESLGNEKDLGEIWSEYMAQEVKNGKKIYLPEKAMTNMTPKTFIYKPVQIERFEQILFPDLSQVTPNGSGVYTDGENMLSSDQDVLTFKSYNGSSSASQDMDTIYESWAKVNSLGGWTDHYIYDDYIVKPTNGESDVSFRMMIDNLPVYSPTNAYQTMVYMKWNKGQLTEFNRTLLDLNSVRLYEGDNVHLYSGQEALAILKENGENLKDIQDIRVGYILYKNQDQQSVTLTPSWLYKKDDQWNELISQSDAERNAQLKNKNVNNQLGGSGQ</sequence>
<evidence type="ECO:0000313" key="4">
    <source>
        <dbReference type="Proteomes" id="UP000656813"/>
    </source>
</evidence>
<dbReference type="Proteomes" id="UP000656813">
    <property type="component" value="Unassembled WGS sequence"/>
</dbReference>
<organism evidence="3 4">
    <name type="scientific">Pullulanibacillus pueri</name>
    <dbReference type="NCBI Taxonomy" id="1437324"/>
    <lineage>
        <taxon>Bacteria</taxon>
        <taxon>Bacillati</taxon>
        <taxon>Bacillota</taxon>
        <taxon>Bacilli</taxon>
        <taxon>Bacillales</taxon>
        <taxon>Sporolactobacillaceae</taxon>
        <taxon>Pullulanibacillus</taxon>
    </lineage>
</organism>
<dbReference type="AlphaFoldDB" id="A0A8J2ZV10"/>
<evidence type="ECO:0000259" key="2">
    <source>
        <dbReference type="Pfam" id="PF07435"/>
    </source>
</evidence>
<reference evidence="3" key="1">
    <citation type="journal article" date="2014" name="Int. J. Syst. Evol. Microbiol.">
        <title>Complete genome sequence of Corynebacterium casei LMG S-19264T (=DSM 44701T), isolated from a smear-ripened cheese.</title>
        <authorList>
            <consortium name="US DOE Joint Genome Institute (JGI-PGF)"/>
            <person name="Walter F."/>
            <person name="Albersmeier A."/>
            <person name="Kalinowski J."/>
            <person name="Ruckert C."/>
        </authorList>
    </citation>
    <scope>NUCLEOTIDE SEQUENCE</scope>
    <source>
        <strain evidence="3">CGMCC 1.12777</strain>
    </source>
</reference>
<accession>A0A8J2ZV10</accession>
<keyword evidence="1" id="KW-0812">Transmembrane</keyword>
<dbReference type="RefSeq" id="WP_188496952.1">
    <property type="nucleotide sequence ID" value="NZ_BMFV01000010.1"/>
</dbReference>
<name>A0A8J2ZV10_9BACL</name>
<comment type="caution">
    <text evidence="3">The sequence shown here is derived from an EMBL/GenBank/DDBJ whole genome shotgun (WGS) entry which is preliminary data.</text>
</comment>
<dbReference type="EMBL" id="BMFV01000010">
    <property type="protein sequence ID" value="GGH80398.1"/>
    <property type="molecule type" value="Genomic_DNA"/>
</dbReference>
<evidence type="ECO:0000256" key="1">
    <source>
        <dbReference type="SAM" id="Phobius"/>
    </source>
</evidence>
<keyword evidence="4" id="KW-1185">Reference proteome</keyword>
<dbReference type="CDD" id="cd15787">
    <property type="entry name" value="YycH_N"/>
    <property type="match status" value="1"/>
</dbReference>
<dbReference type="Gene3D" id="3.10.450.310">
    <property type="match status" value="1"/>
</dbReference>
<dbReference type="InterPro" id="IPR009996">
    <property type="entry name" value="YycH"/>
</dbReference>